<dbReference type="RefSeq" id="WP_130510983.1">
    <property type="nucleotide sequence ID" value="NZ_SHKY01000001.1"/>
</dbReference>
<dbReference type="InterPro" id="IPR000073">
    <property type="entry name" value="AB_hydrolase_1"/>
</dbReference>
<evidence type="ECO:0000259" key="5">
    <source>
        <dbReference type="Pfam" id="PF00561"/>
    </source>
</evidence>
<feature type="domain" description="Peptidase S33 tripeptidyl aminopeptidase-like C-terminal" evidence="6">
    <location>
        <begin position="421"/>
        <end position="512"/>
    </location>
</feature>
<name>A0A4Q7ZPT6_9ACTN</name>
<gene>
    <name evidence="7" type="ORF">EV385_4217</name>
</gene>
<evidence type="ECO:0000256" key="1">
    <source>
        <dbReference type="ARBA" id="ARBA00010088"/>
    </source>
</evidence>
<evidence type="ECO:0000256" key="3">
    <source>
        <dbReference type="ARBA" id="ARBA00022801"/>
    </source>
</evidence>
<dbReference type="Pfam" id="PF08386">
    <property type="entry name" value="Abhydrolase_4"/>
    <property type="match status" value="1"/>
</dbReference>
<reference evidence="7 8" key="1">
    <citation type="submission" date="2019-02" db="EMBL/GenBank/DDBJ databases">
        <title>Sequencing the genomes of 1000 actinobacteria strains.</title>
        <authorList>
            <person name="Klenk H.-P."/>
        </authorList>
    </citation>
    <scope>NUCLEOTIDE SEQUENCE [LARGE SCALE GENOMIC DNA]</scope>
    <source>
        <strain evidence="7 8">DSM 45162</strain>
    </source>
</reference>
<dbReference type="InterPro" id="IPR051601">
    <property type="entry name" value="Serine_prot/Carboxylest_S33"/>
</dbReference>
<organism evidence="7 8">
    <name type="scientific">Krasilnikovia cinnamomea</name>
    <dbReference type="NCBI Taxonomy" id="349313"/>
    <lineage>
        <taxon>Bacteria</taxon>
        <taxon>Bacillati</taxon>
        <taxon>Actinomycetota</taxon>
        <taxon>Actinomycetes</taxon>
        <taxon>Micromonosporales</taxon>
        <taxon>Micromonosporaceae</taxon>
        <taxon>Krasilnikovia</taxon>
    </lineage>
</organism>
<feature type="chain" id="PRO_5020999904" evidence="4">
    <location>
        <begin position="29"/>
        <end position="514"/>
    </location>
</feature>
<dbReference type="PANTHER" id="PTHR43248:SF29">
    <property type="entry name" value="TRIPEPTIDYL AMINOPEPTIDASE"/>
    <property type="match status" value="1"/>
</dbReference>
<dbReference type="OrthoDB" id="4006962at2"/>
<dbReference type="EMBL" id="SHKY01000001">
    <property type="protein sequence ID" value="RZU52359.1"/>
    <property type="molecule type" value="Genomic_DNA"/>
</dbReference>
<dbReference type="AlphaFoldDB" id="A0A4Q7ZPT6"/>
<evidence type="ECO:0000259" key="6">
    <source>
        <dbReference type="Pfam" id="PF08386"/>
    </source>
</evidence>
<sequence>MKRPRRYAVLAAVLTATAGLTVVPAAMAGTTQDTEGGLAQFHHQRVDWKSCQRGADDTEGRALDDAGVRCADVRVPLDYGRPNGRTITVAIARSGATDPAHYAGPLIFNLGGPANPVLSTVPQAREAMGAAGAGFDIIGMDIRFSGRSTPIDCGWPASWLPRSAGADRESFDRMVRLSKDLARRCGRTGADLLAYASAADAARDMDVIRAALGAPKLSFLGYSQGSYLGAQYLQRFPERAGRFVLDSVVDPDRPGVTVLSDRTVTARRQAALREWAAQAAARDDEWHLGSTTEQVLGTVDRVYLAAARRPLRVGRYSVDDTVIPGVIANLLVDDSAESGGELAATLRVLVRAADTGRAEPTPALATTLAGQLTGRDSALRSASTAVQCGDAPVSRDVEAYWRGAEAARAGASLFGPLGATITPCAFWPRPPRERPIRIRNGVPALIVQAAGDVNSVLEMGQAMHRALGGSRMITLEGARDHGVYLFRGSACVDAAVNGYLTSGDLPAADLTCSG</sequence>
<dbReference type="SUPFAM" id="SSF53474">
    <property type="entry name" value="alpha/beta-Hydrolases"/>
    <property type="match status" value="1"/>
</dbReference>
<accession>A0A4Q7ZPT6</accession>
<comment type="similarity">
    <text evidence="1">Belongs to the peptidase S33 family.</text>
</comment>
<evidence type="ECO:0000313" key="7">
    <source>
        <dbReference type="EMBL" id="RZU52359.1"/>
    </source>
</evidence>
<comment type="caution">
    <text evidence="7">The sequence shown here is derived from an EMBL/GenBank/DDBJ whole genome shotgun (WGS) entry which is preliminary data.</text>
</comment>
<keyword evidence="8" id="KW-1185">Reference proteome</keyword>
<dbReference type="Pfam" id="PF00561">
    <property type="entry name" value="Abhydrolase_1"/>
    <property type="match status" value="1"/>
</dbReference>
<proteinExistence type="inferred from homology"/>
<keyword evidence="2 4" id="KW-0732">Signal</keyword>
<keyword evidence="3 7" id="KW-0378">Hydrolase</keyword>
<dbReference type="InterPro" id="IPR029058">
    <property type="entry name" value="AB_hydrolase_fold"/>
</dbReference>
<evidence type="ECO:0000256" key="4">
    <source>
        <dbReference type="SAM" id="SignalP"/>
    </source>
</evidence>
<dbReference type="InterPro" id="IPR013595">
    <property type="entry name" value="Pept_S33_TAP-like_C"/>
</dbReference>
<feature type="signal peptide" evidence="4">
    <location>
        <begin position="1"/>
        <end position="28"/>
    </location>
</feature>
<dbReference type="GO" id="GO:0016787">
    <property type="term" value="F:hydrolase activity"/>
    <property type="evidence" value="ECO:0007669"/>
    <property type="project" value="UniProtKB-KW"/>
</dbReference>
<dbReference type="Proteomes" id="UP000292564">
    <property type="component" value="Unassembled WGS sequence"/>
</dbReference>
<evidence type="ECO:0000256" key="2">
    <source>
        <dbReference type="ARBA" id="ARBA00022729"/>
    </source>
</evidence>
<feature type="domain" description="AB hydrolase-1" evidence="5">
    <location>
        <begin position="105"/>
        <end position="319"/>
    </location>
</feature>
<evidence type="ECO:0000313" key="8">
    <source>
        <dbReference type="Proteomes" id="UP000292564"/>
    </source>
</evidence>
<protein>
    <submittedName>
        <fullName evidence="7">Alpha/beta hydrolase family protein</fullName>
    </submittedName>
</protein>
<dbReference type="Gene3D" id="3.40.50.1820">
    <property type="entry name" value="alpha/beta hydrolase"/>
    <property type="match status" value="1"/>
</dbReference>
<dbReference type="PANTHER" id="PTHR43248">
    <property type="entry name" value="2-SUCCINYL-6-HYDROXY-2,4-CYCLOHEXADIENE-1-CARBOXYLATE SYNTHASE"/>
    <property type="match status" value="1"/>
</dbReference>